<dbReference type="AlphaFoldDB" id="A0A545T9Z2"/>
<dbReference type="InterPro" id="IPR016155">
    <property type="entry name" value="Mopterin_synth/thiamin_S_b"/>
</dbReference>
<keyword evidence="2" id="KW-1185">Reference proteome</keyword>
<dbReference type="SUPFAM" id="SSF54285">
    <property type="entry name" value="MoaD/ThiS"/>
    <property type="match status" value="1"/>
</dbReference>
<name>A0A545T9Z2_9GAMM</name>
<dbReference type="InterPro" id="IPR012675">
    <property type="entry name" value="Beta-grasp_dom_sf"/>
</dbReference>
<dbReference type="CDD" id="cd00565">
    <property type="entry name" value="Ubl_ThiS"/>
    <property type="match status" value="1"/>
</dbReference>
<dbReference type="InterPro" id="IPR003749">
    <property type="entry name" value="ThiS/MoaD-like"/>
</dbReference>
<comment type="caution">
    <text evidence="1">The sequence shown here is derived from an EMBL/GenBank/DDBJ whole genome shotgun (WGS) entry which is preliminary data.</text>
</comment>
<protein>
    <submittedName>
        <fullName evidence="1">Sulfur carrier protein ThiS</fullName>
    </submittedName>
</protein>
<dbReference type="EMBL" id="VIKR01000003">
    <property type="protein sequence ID" value="TQV74032.1"/>
    <property type="molecule type" value="Genomic_DNA"/>
</dbReference>
<dbReference type="PANTHER" id="PTHR34472">
    <property type="entry name" value="SULFUR CARRIER PROTEIN THIS"/>
    <property type="match status" value="1"/>
</dbReference>
<gene>
    <name evidence="1" type="primary">thiS</name>
    <name evidence="1" type="ORF">FLL45_14335</name>
</gene>
<dbReference type="InterPro" id="IPR010035">
    <property type="entry name" value="Thi_S"/>
</dbReference>
<evidence type="ECO:0000313" key="1">
    <source>
        <dbReference type="EMBL" id="TQV74032.1"/>
    </source>
</evidence>
<sequence>MSAKKVESHLLEVVLNGEKVTVEVDTLNQLLTSLVKQTDKYAVAVNEEFVPKASYADFKLNNGDRVELVMPMSGG</sequence>
<reference evidence="1 2" key="1">
    <citation type="submission" date="2019-06" db="EMBL/GenBank/DDBJ databases">
        <title>Draft genome of Aliikangiella marina GYP-15.</title>
        <authorList>
            <person name="Wang G."/>
        </authorList>
    </citation>
    <scope>NUCLEOTIDE SEQUENCE [LARGE SCALE GENOMIC DNA]</scope>
    <source>
        <strain evidence="1 2">GYP-15</strain>
    </source>
</reference>
<evidence type="ECO:0000313" key="2">
    <source>
        <dbReference type="Proteomes" id="UP000317839"/>
    </source>
</evidence>
<dbReference type="Proteomes" id="UP000317839">
    <property type="component" value="Unassembled WGS sequence"/>
</dbReference>
<accession>A0A545T9Z2</accession>
<dbReference type="OrthoDB" id="9800283at2"/>
<proteinExistence type="predicted"/>
<dbReference type="NCBIfam" id="TIGR01683">
    <property type="entry name" value="thiS"/>
    <property type="match status" value="1"/>
</dbReference>
<dbReference type="Pfam" id="PF02597">
    <property type="entry name" value="ThiS"/>
    <property type="match status" value="1"/>
</dbReference>
<dbReference type="Gene3D" id="3.10.20.30">
    <property type="match status" value="1"/>
</dbReference>
<dbReference type="PANTHER" id="PTHR34472:SF1">
    <property type="entry name" value="SULFUR CARRIER PROTEIN THIS"/>
    <property type="match status" value="1"/>
</dbReference>
<organism evidence="1 2">
    <name type="scientific">Aliikangiella marina</name>
    <dbReference type="NCBI Taxonomy" id="1712262"/>
    <lineage>
        <taxon>Bacteria</taxon>
        <taxon>Pseudomonadati</taxon>
        <taxon>Pseudomonadota</taxon>
        <taxon>Gammaproteobacteria</taxon>
        <taxon>Oceanospirillales</taxon>
        <taxon>Pleioneaceae</taxon>
        <taxon>Aliikangiella</taxon>
    </lineage>
</organism>